<dbReference type="PRINTS" id="PR00184">
    <property type="entry name" value="NEISSPPORIN"/>
</dbReference>
<dbReference type="GO" id="GO:0015288">
    <property type="term" value="F:porin activity"/>
    <property type="evidence" value="ECO:0007669"/>
    <property type="project" value="UniProtKB-KW"/>
</dbReference>
<keyword evidence="6" id="KW-0732">Signal</keyword>
<dbReference type="PANTHER" id="PTHR34501">
    <property type="entry name" value="PROTEIN YDDL-RELATED"/>
    <property type="match status" value="1"/>
</dbReference>
<keyword evidence="13" id="KW-1185">Reference proteome</keyword>
<dbReference type="AlphaFoldDB" id="A0A3A3G4I7"/>
<evidence type="ECO:0000256" key="9">
    <source>
        <dbReference type="ARBA" id="ARBA00023136"/>
    </source>
</evidence>
<sequence>MAAAQTSVSIYGVADMGIVRQDNGGPAGAVWRLDSGMHSGSRIGFRGVEDLGGGLSALFVLENGHNLDAGTAAQGGLLFGRQAWVGLGSAVGTVKFGRQITPIHNALGVIDPMATGLAGDISRIINSYGVRMNNTVNYTLPKLAGISGELAYGLGEVAGDSSASRQIGLALNYTNGPVVAQFAFHEAENPTGTDSARTTLLGGVYNFTVARLHAAYAVNRGLGTLDTRDAMIGASVPFGAHSFMVSYIHKEDKARADADADQINLAYTYALSKRTNLYTSYSRTSNDSVVSYLAARPGATDKVINAGIRHRF</sequence>
<dbReference type="GO" id="GO:0034220">
    <property type="term" value="P:monoatomic ion transmembrane transport"/>
    <property type="evidence" value="ECO:0007669"/>
    <property type="project" value="InterPro"/>
</dbReference>
<proteinExistence type="predicted"/>
<comment type="subcellular location">
    <subcellularLocation>
        <location evidence="1">Cell outer membrane</location>
        <topology evidence="1">Multi-pass membrane protein</topology>
    </subcellularLocation>
</comment>
<keyword evidence="10" id="KW-0998">Cell outer membrane</keyword>
<dbReference type="Gene3D" id="2.40.160.10">
    <property type="entry name" value="Porin"/>
    <property type="match status" value="1"/>
</dbReference>
<comment type="caution">
    <text evidence="12">The sequence shown here is derived from an EMBL/GenBank/DDBJ whole genome shotgun (WGS) entry which is preliminary data.</text>
</comment>
<evidence type="ECO:0000256" key="10">
    <source>
        <dbReference type="ARBA" id="ARBA00023237"/>
    </source>
</evidence>
<dbReference type="CDD" id="cd00342">
    <property type="entry name" value="gram_neg_porins"/>
    <property type="match status" value="1"/>
</dbReference>
<dbReference type="EMBL" id="QYUO01000002">
    <property type="protein sequence ID" value="RJF96336.1"/>
    <property type="molecule type" value="Genomic_DNA"/>
</dbReference>
<keyword evidence="7" id="KW-0406">Ion transport</keyword>
<organism evidence="12 13">
    <name type="scientific">Noviherbaspirillum saxi</name>
    <dbReference type="NCBI Taxonomy" id="2320863"/>
    <lineage>
        <taxon>Bacteria</taxon>
        <taxon>Pseudomonadati</taxon>
        <taxon>Pseudomonadota</taxon>
        <taxon>Betaproteobacteria</taxon>
        <taxon>Burkholderiales</taxon>
        <taxon>Oxalobacteraceae</taxon>
        <taxon>Noviherbaspirillum</taxon>
    </lineage>
</organism>
<comment type="subunit">
    <text evidence="2">Homotrimer.</text>
</comment>
<keyword evidence="3" id="KW-0813">Transport</keyword>
<accession>A0A3A3G4I7</accession>
<evidence type="ECO:0000256" key="3">
    <source>
        <dbReference type="ARBA" id="ARBA00022448"/>
    </source>
</evidence>
<dbReference type="InterPro" id="IPR050298">
    <property type="entry name" value="Gram-neg_bact_OMP"/>
</dbReference>
<protein>
    <submittedName>
        <fullName evidence="12">Porin</fullName>
    </submittedName>
</protein>
<evidence type="ECO:0000313" key="13">
    <source>
        <dbReference type="Proteomes" id="UP000265955"/>
    </source>
</evidence>
<keyword evidence="8" id="KW-0626">Porin</keyword>
<evidence type="ECO:0000256" key="4">
    <source>
        <dbReference type="ARBA" id="ARBA00022452"/>
    </source>
</evidence>
<evidence type="ECO:0000259" key="11">
    <source>
        <dbReference type="Pfam" id="PF13609"/>
    </source>
</evidence>
<evidence type="ECO:0000256" key="5">
    <source>
        <dbReference type="ARBA" id="ARBA00022692"/>
    </source>
</evidence>
<keyword evidence="9" id="KW-0472">Membrane</keyword>
<dbReference type="OrthoDB" id="5289162at2"/>
<reference evidence="13" key="1">
    <citation type="submission" date="2018-09" db="EMBL/GenBank/DDBJ databases">
        <authorList>
            <person name="Zhu H."/>
        </authorList>
    </citation>
    <scope>NUCLEOTIDE SEQUENCE [LARGE SCALE GENOMIC DNA]</scope>
    <source>
        <strain evidence="13">K1R23-30</strain>
    </source>
</reference>
<dbReference type="InterPro" id="IPR002299">
    <property type="entry name" value="Porin_Neis"/>
</dbReference>
<evidence type="ECO:0000256" key="6">
    <source>
        <dbReference type="ARBA" id="ARBA00022729"/>
    </source>
</evidence>
<dbReference type="InterPro" id="IPR023614">
    <property type="entry name" value="Porin_dom_sf"/>
</dbReference>
<dbReference type="PRINTS" id="PR00182">
    <property type="entry name" value="ECOLNEIPORIN"/>
</dbReference>
<dbReference type="SUPFAM" id="SSF56935">
    <property type="entry name" value="Porins"/>
    <property type="match status" value="1"/>
</dbReference>
<evidence type="ECO:0000256" key="7">
    <source>
        <dbReference type="ARBA" id="ARBA00023065"/>
    </source>
</evidence>
<dbReference type="Pfam" id="PF13609">
    <property type="entry name" value="Porin_4"/>
    <property type="match status" value="1"/>
</dbReference>
<dbReference type="PANTHER" id="PTHR34501:SF9">
    <property type="entry name" value="MAJOR OUTER MEMBRANE PROTEIN P.IA"/>
    <property type="match status" value="1"/>
</dbReference>
<gene>
    <name evidence="12" type="ORF">D3871_21080</name>
</gene>
<evidence type="ECO:0000256" key="1">
    <source>
        <dbReference type="ARBA" id="ARBA00004571"/>
    </source>
</evidence>
<dbReference type="InterPro" id="IPR033900">
    <property type="entry name" value="Gram_neg_porin_domain"/>
</dbReference>
<feature type="domain" description="Porin" evidence="11">
    <location>
        <begin position="2"/>
        <end position="287"/>
    </location>
</feature>
<dbReference type="Proteomes" id="UP000265955">
    <property type="component" value="Unassembled WGS sequence"/>
</dbReference>
<dbReference type="InterPro" id="IPR001702">
    <property type="entry name" value="Porin_Gram-ve"/>
</dbReference>
<keyword evidence="4" id="KW-1134">Transmembrane beta strand</keyword>
<dbReference type="GO" id="GO:0046930">
    <property type="term" value="C:pore complex"/>
    <property type="evidence" value="ECO:0007669"/>
    <property type="project" value="UniProtKB-KW"/>
</dbReference>
<evidence type="ECO:0000313" key="12">
    <source>
        <dbReference type="EMBL" id="RJF96336.1"/>
    </source>
</evidence>
<evidence type="ECO:0000256" key="8">
    <source>
        <dbReference type="ARBA" id="ARBA00023114"/>
    </source>
</evidence>
<keyword evidence="5" id="KW-0812">Transmembrane</keyword>
<name>A0A3A3G4I7_9BURK</name>
<dbReference type="GO" id="GO:0009279">
    <property type="term" value="C:cell outer membrane"/>
    <property type="evidence" value="ECO:0007669"/>
    <property type="project" value="UniProtKB-SubCell"/>
</dbReference>
<evidence type="ECO:0000256" key="2">
    <source>
        <dbReference type="ARBA" id="ARBA00011233"/>
    </source>
</evidence>